<gene>
    <name evidence="3" type="ORF">MERR_LOCUS201</name>
</gene>
<protein>
    <recommendedName>
        <fullName evidence="2">UBX domain-containing protein</fullName>
    </recommendedName>
</protein>
<evidence type="ECO:0000313" key="3">
    <source>
        <dbReference type="EMBL" id="CAA7012967.1"/>
    </source>
</evidence>
<reference evidence="3" key="1">
    <citation type="submission" date="2020-01" db="EMBL/GenBank/DDBJ databases">
        <authorList>
            <person name="Mishra B."/>
        </authorList>
    </citation>
    <scope>NUCLEOTIDE SEQUENCE [LARGE SCALE GENOMIC DNA]</scope>
</reference>
<accession>A0A6D2HE91</accession>
<keyword evidence="4" id="KW-1185">Reference proteome</keyword>
<dbReference type="InterPro" id="IPR029071">
    <property type="entry name" value="Ubiquitin-like_domsf"/>
</dbReference>
<evidence type="ECO:0000259" key="2">
    <source>
        <dbReference type="PROSITE" id="PS50033"/>
    </source>
</evidence>
<comment type="caution">
    <text evidence="3">The sequence shown here is derived from an EMBL/GenBank/DDBJ whole genome shotgun (WGS) entry which is preliminary data.</text>
</comment>
<keyword evidence="1" id="KW-0833">Ubl conjugation pathway</keyword>
<dbReference type="CDD" id="cd01767">
    <property type="entry name" value="UBX"/>
    <property type="match status" value="1"/>
</dbReference>
<sequence length="150" mass="16936">MAKRLFTTYECQSLLENLSPFVDTKRSKRGSDSAAAAAAATESSYSTSNSIIGFPELLEEPNRDLDRSVLCRLCVRLPDGRKVQRSFLRSESVQLLWSFCYSQIDQSEWSRKPFKLIQAFPGEYKTLHYGSNTTFEQSGLANSVVSMTWA</sequence>
<dbReference type="InterPro" id="IPR050730">
    <property type="entry name" value="UBX_domain-protein"/>
</dbReference>
<dbReference type="EMBL" id="CACVBM020000011">
    <property type="protein sequence ID" value="CAA7012967.1"/>
    <property type="molecule type" value="Genomic_DNA"/>
</dbReference>
<dbReference type="GO" id="GO:0043130">
    <property type="term" value="F:ubiquitin binding"/>
    <property type="evidence" value="ECO:0007669"/>
    <property type="project" value="TreeGrafter"/>
</dbReference>
<name>A0A6D2HE91_9BRAS</name>
<organism evidence="3 4">
    <name type="scientific">Microthlaspi erraticum</name>
    <dbReference type="NCBI Taxonomy" id="1685480"/>
    <lineage>
        <taxon>Eukaryota</taxon>
        <taxon>Viridiplantae</taxon>
        <taxon>Streptophyta</taxon>
        <taxon>Embryophyta</taxon>
        <taxon>Tracheophyta</taxon>
        <taxon>Spermatophyta</taxon>
        <taxon>Magnoliopsida</taxon>
        <taxon>eudicotyledons</taxon>
        <taxon>Gunneridae</taxon>
        <taxon>Pentapetalae</taxon>
        <taxon>rosids</taxon>
        <taxon>malvids</taxon>
        <taxon>Brassicales</taxon>
        <taxon>Brassicaceae</taxon>
        <taxon>Coluteocarpeae</taxon>
        <taxon>Microthlaspi</taxon>
    </lineage>
</organism>
<dbReference type="PROSITE" id="PS50033">
    <property type="entry name" value="UBX"/>
    <property type="match status" value="1"/>
</dbReference>
<dbReference type="GO" id="GO:0005634">
    <property type="term" value="C:nucleus"/>
    <property type="evidence" value="ECO:0007669"/>
    <property type="project" value="TreeGrafter"/>
</dbReference>
<dbReference type="Proteomes" id="UP000467841">
    <property type="component" value="Unassembled WGS sequence"/>
</dbReference>
<dbReference type="PANTHER" id="PTHR23322:SF78">
    <property type="entry name" value="PLANT UBX DOMAIN-CONTAINING PROTEIN 16-RELATED"/>
    <property type="match status" value="1"/>
</dbReference>
<dbReference type="InterPro" id="IPR001012">
    <property type="entry name" value="UBX_dom"/>
</dbReference>
<dbReference type="AlphaFoldDB" id="A0A6D2HE91"/>
<evidence type="ECO:0000256" key="1">
    <source>
        <dbReference type="ARBA" id="ARBA00022786"/>
    </source>
</evidence>
<dbReference type="OrthoDB" id="1920064at2759"/>
<dbReference type="GO" id="GO:0043161">
    <property type="term" value="P:proteasome-mediated ubiquitin-dependent protein catabolic process"/>
    <property type="evidence" value="ECO:0007669"/>
    <property type="project" value="TreeGrafter"/>
</dbReference>
<dbReference type="Gene3D" id="3.10.20.90">
    <property type="entry name" value="Phosphatidylinositol 3-kinase Catalytic Subunit, Chain A, domain 1"/>
    <property type="match status" value="1"/>
</dbReference>
<evidence type="ECO:0000313" key="4">
    <source>
        <dbReference type="Proteomes" id="UP000467841"/>
    </source>
</evidence>
<dbReference type="PANTHER" id="PTHR23322">
    <property type="entry name" value="FAS-ASSOCIATED PROTEIN"/>
    <property type="match status" value="1"/>
</dbReference>
<dbReference type="Pfam" id="PF00789">
    <property type="entry name" value="UBX"/>
    <property type="match status" value="1"/>
</dbReference>
<dbReference type="SUPFAM" id="SSF54236">
    <property type="entry name" value="Ubiquitin-like"/>
    <property type="match status" value="1"/>
</dbReference>
<feature type="domain" description="UBX" evidence="2">
    <location>
        <begin position="66"/>
        <end position="148"/>
    </location>
</feature>
<proteinExistence type="predicted"/>